<dbReference type="Proteomes" id="UP001228643">
    <property type="component" value="Unassembled WGS sequence"/>
</dbReference>
<keyword evidence="3" id="KW-0808">Transferase</keyword>
<dbReference type="EMBL" id="JASCRY010000004">
    <property type="protein sequence ID" value="MDI5950674.1"/>
    <property type="molecule type" value="Genomic_DNA"/>
</dbReference>
<dbReference type="SUPFAM" id="SSF53335">
    <property type="entry name" value="S-adenosyl-L-methionine-dependent methyltransferases"/>
    <property type="match status" value="1"/>
</dbReference>
<accession>A0AAW6TMH1</accession>
<dbReference type="Pfam" id="PF05050">
    <property type="entry name" value="Methyltransf_21"/>
    <property type="match status" value="1"/>
</dbReference>
<comment type="caution">
    <text evidence="3">The sequence shown here is derived from an EMBL/GenBank/DDBJ whole genome shotgun (WGS) entry which is preliminary data.</text>
</comment>
<dbReference type="GO" id="GO:0008168">
    <property type="term" value="F:methyltransferase activity"/>
    <property type="evidence" value="ECO:0007669"/>
    <property type="project" value="UniProtKB-KW"/>
</dbReference>
<dbReference type="Gene3D" id="3.40.50.150">
    <property type="entry name" value="Vaccinia Virus protein VP39"/>
    <property type="match status" value="1"/>
</dbReference>
<feature type="transmembrane region" description="Helical" evidence="1">
    <location>
        <begin position="12"/>
        <end position="31"/>
    </location>
</feature>
<gene>
    <name evidence="3" type="ORF">QLS97_13540</name>
</gene>
<evidence type="ECO:0000256" key="1">
    <source>
        <dbReference type="SAM" id="Phobius"/>
    </source>
</evidence>
<protein>
    <submittedName>
        <fullName evidence="3">FkbM family methyltransferase</fullName>
    </submittedName>
</protein>
<evidence type="ECO:0000313" key="3">
    <source>
        <dbReference type="EMBL" id="MDI5950674.1"/>
    </source>
</evidence>
<keyword evidence="1" id="KW-0472">Membrane</keyword>
<dbReference type="PANTHER" id="PTHR34203:SF15">
    <property type="entry name" value="SLL1173 PROTEIN"/>
    <property type="match status" value="1"/>
</dbReference>
<dbReference type="RefSeq" id="WP_282717392.1">
    <property type="nucleotide sequence ID" value="NZ_JASCRY010000004.1"/>
</dbReference>
<dbReference type="InterPro" id="IPR006342">
    <property type="entry name" value="FkbM_mtfrase"/>
</dbReference>
<evidence type="ECO:0000259" key="2">
    <source>
        <dbReference type="Pfam" id="PF05050"/>
    </source>
</evidence>
<reference evidence="3 4" key="1">
    <citation type="submission" date="2023-04" db="EMBL/GenBank/DDBJ databases">
        <title>Two novel species of Flavobacterium.</title>
        <authorList>
            <person name="Liu Q."/>
            <person name="Xin Y.-H."/>
        </authorList>
    </citation>
    <scope>NUCLEOTIDE SEQUENCE [LARGE SCALE GENOMIC DNA]</scope>
    <source>
        <strain evidence="3 4">LB2P87</strain>
    </source>
</reference>
<name>A0AAW6TMH1_9FLAO</name>
<keyword evidence="1" id="KW-1133">Transmembrane helix</keyword>
<dbReference type="GO" id="GO:0032259">
    <property type="term" value="P:methylation"/>
    <property type="evidence" value="ECO:0007669"/>
    <property type="project" value="UniProtKB-KW"/>
</dbReference>
<evidence type="ECO:0000313" key="4">
    <source>
        <dbReference type="Proteomes" id="UP001228643"/>
    </source>
</evidence>
<dbReference type="AlphaFoldDB" id="A0AAW6TMH1"/>
<dbReference type="InterPro" id="IPR052514">
    <property type="entry name" value="SAM-dependent_MTase"/>
</dbReference>
<feature type="domain" description="Methyltransferase FkbM" evidence="2">
    <location>
        <begin position="72"/>
        <end position="217"/>
    </location>
</feature>
<dbReference type="PANTHER" id="PTHR34203">
    <property type="entry name" value="METHYLTRANSFERASE, FKBM FAMILY PROTEIN"/>
    <property type="match status" value="1"/>
</dbReference>
<sequence length="251" mass="29160">MINKVINQFKLGYRYFFINLLMALGINKIHLLKLGFPIYLRPRSSDLLTFHQIFTFKEYDVNFGFIPRFIIDAGANIGLASVFFTNKFPEVKIVAIEPENSNFQMLQKNTKDYKNILLNKRALSNQSNLIFDVVDKGFGNWGFVTEIHDLNVIHKIVDTVRSITIDEILIEHNLEYLDLLKIDIEGGEKELFESNYENWLPRTKCIIIELHDGITKGSSKSFFNAISKYDFSYFNRGENLLLINNSISRDL</sequence>
<dbReference type="NCBIfam" id="TIGR01444">
    <property type="entry name" value="fkbM_fam"/>
    <property type="match status" value="1"/>
</dbReference>
<dbReference type="InterPro" id="IPR029063">
    <property type="entry name" value="SAM-dependent_MTases_sf"/>
</dbReference>
<organism evidence="3 4">
    <name type="scientific">Flavobacterium yafengii</name>
    <dbReference type="NCBI Taxonomy" id="3041253"/>
    <lineage>
        <taxon>Bacteria</taxon>
        <taxon>Pseudomonadati</taxon>
        <taxon>Bacteroidota</taxon>
        <taxon>Flavobacteriia</taxon>
        <taxon>Flavobacteriales</taxon>
        <taxon>Flavobacteriaceae</taxon>
        <taxon>Flavobacterium</taxon>
    </lineage>
</organism>
<keyword evidence="1" id="KW-0812">Transmembrane</keyword>
<proteinExistence type="predicted"/>
<keyword evidence="4" id="KW-1185">Reference proteome</keyword>
<keyword evidence="3" id="KW-0489">Methyltransferase</keyword>